<organism evidence="2 3">
    <name type="scientific">Aureimonas endophytica</name>
    <dbReference type="NCBI Taxonomy" id="2027858"/>
    <lineage>
        <taxon>Bacteria</taxon>
        <taxon>Pseudomonadati</taxon>
        <taxon>Pseudomonadota</taxon>
        <taxon>Alphaproteobacteria</taxon>
        <taxon>Hyphomicrobiales</taxon>
        <taxon>Aurantimonadaceae</taxon>
        <taxon>Aureimonas</taxon>
    </lineage>
</organism>
<evidence type="ECO:0000256" key="1">
    <source>
        <dbReference type="PROSITE-ProRule" id="PRU00742"/>
    </source>
</evidence>
<gene>
    <name evidence="2" type="ORF">GCM10011390_24270</name>
</gene>
<accession>A0A916ZMV3</accession>
<evidence type="ECO:0000313" key="3">
    <source>
        <dbReference type="Proteomes" id="UP000644699"/>
    </source>
</evidence>
<dbReference type="Gene3D" id="3.40.800.10">
    <property type="entry name" value="Ureohydrolase domain"/>
    <property type="match status" value="1"/>
</dbReference>
<name>A0A916ZMV3_9HYPH</name>
<keyword evidence="3" id="KW-1185">Reference proteome</keyword>
<dbReference type="Proteomes" id="UP000644699">
    <property type="component" value="Unassembled WGS sequence"/>
</dbReference>
<evidence type="ECO:0000313" key="2">
    <source>
        <dbReference type="EMBL" id="GGE04477.1"/>
    </source>
</evidence>
<comment type="similarity">
    <text evidence="1">Belongs to the arginase family.</text>
</comment>
<reference evidence="2" key="2">
    <citation type="submission" date="2020-09" db="EMBL/GenBank/DDBJ databases">
        <authorList>
            <person name="Sun Q."/>
            <person name="Zhou Y."/>
        </authorList>
    </citation>
    <scope>NUCLEOTIDE SEQUENCE</scope>
    <source>
        <strain evidence="2">CGMCC 1.15367</strain>
    </source>
</reference>
<comment type="caution">
    <text evidence="2">The sequence shown here is derived from an EMBL/GenBank/DDBJ whole genome shotgun (WGS) entry which is preliminary data.</text>
</comment>
<sequence>MGNAPSLRLLDLDGSLPGQPMLAARLAEGSAVRLDLSGLGRALRLWSDGRSWSRLEQALAEAETATAGAAARFPLTLVGSGDYHHVSAALIARATGPLSVLHFDNHPDWCRCFPTRHCGGWVNMALAENHVHRVVTIGPCSDDLDRPDRKGANLAALSEGRHQVFAWRRPPTETRRGVADGPGHRYRNGAILWRNLDEEDFAAALAEILDALPTRRVWITIDKDVLAPDEAFTNWDQGRMPLAHLLAALPQIAARCEIVGADICGEYATLAHRHPMKFAEAVLDQPPRPTPQAVERGLQRNAATNRVLIGAFEALQ</sequence>
<proteinExistence type="inferred from homology"/>
<protein>
    <recommendedName>
        <fullName evidence="4">Arginase</fullName>
    </recommendedName>
</protein>
<dbReference type="GO" id="GO:0016813">
    <property type="term" value="F:hydrolase activity, acting on carbon-nitrogen (but not peptide) bonds, in linear amidines"/>
    <property type="evidence" value="ECO:0007669"/>
    <property type="project" value="UniProtKB-ARBA"/>
</dbReference>
<dbReference type="SUPFAM" id="SSF52768">
    <property type="entry name" value="Arginase/deacetylase"/>
    <property type="match status" value="1"/>
</dbReference>
<dbReference type="InterPro" id="IPR023696">
    <property type="entry name" value="Ureohydrolase_dom_sf"/>
</dbReference>
<dbReference type="RefSeq" id="WP_188908761.1">
    <property type="nucleotide sequence ID" value="NZ_BMIQ01000003.1"/>
</dbReference>
<reference evidence="2" key="1">
    <citation type="journal article" date="2014" name="Int. J. Syst. Evol. Microbiol.">
        <title>Complete genome sequence of Corynebacterium casei LMG S-19264T (=DSM 44701T), isolated from a smear-ripened cheese.</title>
        <authorList>
            <consortium name="US DOE Joint Genome Institute (JGI-PGF)"/>
            <person name="Walter F."/>
            <person name="Albersmeier A."/>
            <person name="Kalinowski J."/>
            <person name="Ruckert C."/>
        </authorList>
    </citation>
    <scope>NUCLEOTIDE SEQUENCE</scope>
    <source>
        <strain evidence="2">CGMCC 1.15367</strain>
    </source>
</reference>
<evidence type="ECO:0008006" key="4">
    <source>
        <dbReference type="Google" id="ProtNLM"/>
    </source>
</evidence>
<dbReference type="EMBL" id="BMIQ01000003">
    <property type="protein sequence ID" value="GGE04477.1"/>
    <property type="molecule type" value="Genomic_DNA"/>
</dbReference>
<dbReference type="PROSITE" id="PS51409">
    <property type="entry name" value="ARGINASE_2"/>
    <property type="match status" value="1"/>
</dbReference>
<dbReference type="AlphaFoldDB" id="A0A916ZMV3"/>
<dbReference type="InterPro" id="IPR006035">
    <property type="entry name" value="Ureohydrolase"/>
</dbReference>
<dbReference type="GO" id="GO:0046872">
    <property type="term" value="F:metal ion binding"/>
    <property type="evidence" value="ECO:0007669"/>
    <property type="project" value="InterPro"/>
</dbReference>